<comment type="caution">
    <text evidence="1">The sequence shown here is derived from an EMBL/GenBank/DDBJ whole genome shotgun (WGS) entry which is preliminary data.</text>
</comment>
<dbReference type="GeneID" id="43601838"/>
<gene>
    <name evidence="1" type="ORF">BP5553_08989</name>
</gene>
<name>A0A370TDI7_9HELO</name>
<organism evidence="1 2">
    <name type="scientific">Venustampulla echinocandica</name>
    <dbReference type="NCBI Taxonomy" id="2656787"/>
    <lineage>
        <taxon>Eukaryota</taxon>
        <taxon>Fungi</taxon>
        <taxon>Dikarya</taxon>
        <taxon>Ascomycota</taxon>
        <taxon>Pezizomycotina</taxon>
        <taxon>Leotiomycetes</taxon>
        <taxon>Helotiales</taxon>
        <taxon>Pleuroascaceae</taxon>
        <taxon>Venustampulla</taxon>
    </lineage>
</organism>
<keyword evidence="2" id="KW-1185">Reference proteome</keyword>
<evidence type="ECO:0000313" key="1">
    <source>
        <dbReference type="EMBL" id="RDL32533.1"/>
    </source>
</evidence>
<dbReference type="OrthoDB" id="4801050at2759"/>
<sequence length="110" mass="12103">MAPPPPPTAVDHFVAQSQTPILMSAFGLQVLHYQYIRRTQAAWDVLPASSRAISFLPRTLRAGLGWGVVFVGLLTQITSAKNAIRDYTDPVVTRPLQSRAWGRGTIEETT</sequence>
<dbReference type="RefSeq" id="XP_031866255.1">
    <property type="nucleotide sequence ID" value="XM_032017612.1"/>
</dbReference>
<dbReference type="EMBL" id="NPIC01000010">
    <property type="protein sequence ID" value="RDL32533.1"/>
    <property type="molecule type" value="Genomic_DNA"/>
</dbReference>
<dbReference type="AlphaFoldDB" id="A0A370TDI7"/>
<dbReference type="Proteomes" id="UP000254866">
    <property type="component" value="Unassembled WGS sequence"/>
</dbReference>
<reference evidence="1 2" key="1">
    <citation type="journal article" date="2018" name="IMA Fungus">
        <title>IMA Genome-F 9: Draft genome sequence of Annulohypoxylon stygium, Aspergillus mulundensis, Berkeleyomyces basicola (syn. Thielaviopsis basicola), Ceratocystis smalleyi, two Cercospora beticola strains, Coleophoma cylindrospora, Fusarium fracticaudum, Phialophora cf. hyalina, and Morchella septimelata.</title>
        <authorList>
            <person name="Wingfield B.D."/>
            <person name="Bills G.F."/>
            <person name="Dong Y."/>
            <person name="Huang W."/>
            <person name="Nel W.J."/>
            <person name="Swalarsk-Parry B.S."/>
            <person name="Vaghefi N."/>
            <person name="Wilken P.M."/>
            <person name="An Z."/>
            <person name="de Beer Z.W."/>
            <person name="De Vos L."/>
            <person name="Chen L."/>
            <person name="Duong T.A."/>
            <person name="Gao Y."/>
            <person name="Hammerbacher A."/>
            <person name="Kikkert J.R."/>
            <person name="Li Y."/>
            <person name="Li H."/>
            <person name="Li K."/>
            <person name="Li Q."/>
            <person name="Liu X."/>
            <person name="Ma X."/>
            <person name="Naidoo K."/>
            <person name="Pethybridge S.J."/>
            <person name="Sun J."/>
            <person name="Steenkamp E.T."/>
            <person name="van der Nest M.A."/>
            <person name="van Wyk S."/>
            <person name="Wingfield M.J."/>
            <person name="Xiong C."/>
            <person name="Yue Q."/>
            <person name="Zhang X."/>
        </authorList>
    </citation>
    <scope>NUCLEOTIDE SEQUENCE [LARGE SCALE GENOMIC DNA]</scope>
    <source>
        <strain evidence="1 2">BP 5553</strain>
    </source>
</reference>
<proteinExistence type="predicted"/>
<protein>
    <submittedName>
        <fullName evidence="1">Uncharacterized protein</fullName>
    </submittedName>
</protein>
<accession>A0A370TDI7</accession>
<evidence type="ECO:0000313" key="2">
    <source>
        <dbReference type="Proteomes" id="UP000254866"/>
    </source>
</evidence>